<reference evidence="4 5" key="1">
    <citation type="submission" date="2019-07" db="EMBL/GenBank/DDBJ databases">
        <title>Genomic Encyclopedia of Type Strains, Phase III (KMG-III): the genomes of soil and plant-associated and newly described type strains.</title>
        <authorList>
            <person name="Whitman W."/>
        </authorList>
    </citation>
    <scope>NUCLEOTIDE SEQUENCE [LARGE SCALE GENOMIC DNA]</scope>
    <source>
        <strain evidence="4 5">BL24</strain>
    </source>
</reference>
<evidence type="ECO:0000259" key="3">
    <source>
        <dbReference type="Pfam" id="PF13739"/>
    </source>
</evidence>
<dbReference type="EMBL" id="VNHS01000010">
    <property type="protein sequence ID" value="TYP71326.1"/>
    <property type="molecule type" value="Genomic_DNA"/>
</dbReference>
<name>A0A5S5BYF5_9BACL</name>
<gene>
    <name evidence="4" type="ORF">BCM02_110278</name>
</gene>
<feature type="domain" description="DUF3298" evidence="2">
    <location>
        <begin position="170"/>
        <end position="237"/>
    </location>
</feature>
<proteinExistence type="predicted"/>
<dbReference type="RefSeq" id="WP_148931972.1">
    <property type="nucleotide sequence ID" value="NZ_VNHS01000010.1"/>
</dbReference>
<comment type="caution">
    <text evidence="4">The sequence shown here is derived from an EMBL/GenBank/DDBJ whole genome shotgun (WGS) entry which is preliminary data.</text>
</comment>
<keyword evidence="1" id="KW-0732">Signal</keyword>
<dbReference type="Gene3D" id="3.30.565.40">
    <property type="entry name" value="Fervidobacterium nodosum Rt17-B1 like"/>
    <property type="match status" value="1"/>
</dbReference>
<dbReference type="InterPro" id="IPR021729">
    <property type="entry name" value="DUF3298"/>
</dbReference>
<dbReference type="InterPro" id="IPR025303">
    <property type="entry name" value="PdaC"/>
</dbReference>
<protein>
    <submittedName>
        <fullName evidence="4">Uncharacterized protein DUF4163</fullName>
    </submittedName>
</protein>
<dbReference type="InterPro" id="IPR037126">
    <property type="entry name" value="PdaC/RsiV-like_sf"/>
</dbReference>
<dbReference type="Pfam" id="PF11738">
    <property type="entry name" value="DUF3298"/>
    <property type="match status" value="1"/>
</dbReference>
<dbReference type="Gene3D" id="3.90.640.20">
    <property type="entry name" value="Heat-shock cognate protein, ATPase"/>
    <property type="match status" value="1"/>
</dbReference>
<evidence type="ECO:0000313" key="4">
    <source>
        <dbReference type="EMBL" id="TYP71326.1"/>
    </source>
</evidence>
<dbReference type="Pfam" id="PF13739">
    <property type="entry name" value="PdaC"/>
    <property type="match status" value="1"/>
</dbReference>
<feature type="signal peptide" evidence="1">
    <location>
        <begin position="1"/>
        <end position="32"/>
    </location>
</feature>
<evidence type="ECO:0000256" key="1">
    <source>
        <dbReference type="SAM" id="SignalP"/>
    </source>
</evidence>
<feature type="domain" description="Deacetylase PdaC" evidence="3">
    <location>
        <begin position="59"/>
        <end position="144"/>
    </location>
</feature>
<evidence type="ECO:0000259" key="2">
    <source>
        <dbReference type="Pfam" id="PF11738"/>
    </source>
</evidence>
<keyword evidence="5" id="KW-1185">Reference proteome</keyword>
<organism evidence="4 5">
    <name type="scientific">Paenibacillus methanolicus</name>
    <dbReference type="NCBI Taxonomy" id="582686"/>
    <lineage>
        <taxon>Bacteria</taxon>
        <taxon>Bacillati</taxon>
        <taxon>Bacillota</taxon>
        <taxon>Bacilli</taxon>
        <taxon>Bacillales</taxon>
        <taxon>Paenibacillaceae</taxon>
        <taxon>Paenibacillus</taxon>
    </lineage>
</organism>
<feature type="chain" id="PRO_5024340130" evidence="1">
    <location>
        <begin position="33"/>
        <end position="243"/>
    </location>
</feature>
<evidence type="ECO:0000313" key="5">
    <source>
        <dbReference type="Proteomes" id="UP000323257"/>
    </source>
</evidence>
<accession>A0A5S5BYF5</accession>
<dbReference type="OrthoDB" id="5637at2"/>
<dbReference type="Proteomes" id="UP000323257">
    <property type="component" value="Unassembled WGS sequence"/>
</dbReference>
<dbReference type="AlphaFoldDB" id="A0A5S5BYF5"/>
<sequence>MTTTRIPASFQIATIALLGAALIAGGSASALAAGKPVHTYTAAPSQTAKTTVTAQSLNYESSLVSVKARIPVIRGMKDARYQAELNDIIARHAAEDIELLKQVARVDYAKAKKGGYPFHKYELVIDYAVHANTSGILSFELETYRSYDRGDRIDAYNVKDGAAASRMTLADLFGENYETVVNEAIRAQIAKKANAAVYAFEGISAEPTFYIEGKQAIVVFQKYEIAPGSEGAQSFAIAIPQGE</sequence>